<protein>
    <recommendedName>
        <fullName evidence="8">Cadherin domain-containing protein</fullName>
    </recommendedName>
</protein>
<keyword evidence="10" id="KW-1185">Reference proteome</keyword>
<dbReference type="AlphaFoldDB" id="A0AA88XU51"/>
<reference evidence="9" key="1">
    <citation type="submission" date="2019-08" db="EMBL/GenBank/DDBJ databases">
        <title>The improved chromosome-level genome for the pearl oyster Pinctada fucata martensii using PacBio sequencing and Hi-C.</title>
        <authorList>
            <person name="Zheng Z."/>
        </authorList>
    </citation>
    <scope>NUCLEOTIDE SEQUENCE</scope>
    <source>
        <strain evidence="9">ZZ-2019</strain>
        <tissue evidence="9">Adductor muscle</tissue>
    </source>
</reference>
<dbReference type="InterPro" id="IPR028064">
    <property type="entry name" value="TMEM154"/>
</dbReference>
<gene>
    <name evidence="9" type="ORF">FSP39_023598</name>
</gene>
<keyword evidence="5" id="KW-0106">Calcium</keyword>
<dbReference type="InterPro" id="IPR015919">
    <property type="entry name" value="Cadherin-like_sf"/>
</dbReference>
<dbReference type="InterPro" id="IPR051694">
    <property type="entry name" value="Immunoregulatory_rcpt-like"/>
</dbReference>
<dbReference type="GO" id="GO:0005509">
    <property type="term" value="F:calcium ion binding"/>
    <property type="evidence" value="ECO:0007669"/>
    <property type="project" value="UniProtKB-UniRule"/>
</dbReference>
<dbReference type="GO" id="GO:0071944">
    <property type="term" value="C:cell periphery"/>
    <property type="evidence" value="ECO:0007669"/>
    <property type="project" value="UniProtKB-ARBA"/>
</dbReference>
<feature type="region of interest" description="Disordered" evidence="6">
    <location>
        <begin position="146"/>
        <end position="189"/>
    </location>
</feature>
<feature type="transmembrane region" description="Helical" evidence="7">
    <location>
        <begin position="196"/>
        <end position="218"/>
    </location>
</feature>
<comment type="subcellular location">
    <subcellularLocation>
        <location evidence="1">Membrane</location>
        <topology evidence="1">Single-pass membrane protein</topology>
    </subcellularLocation>
</comment>
<feature type="compositionally biased region" description="Low complexity" evidence="6">
    <location>
        <begin position="146"/>
        <end position="182"/>
    </location>
</feature>
<dbReference type="Proteomes" id="UP001186944">
    <property type="component" value="Unassembled WGS sequence"/>
</dbReference>
<evidence type="ECO:0000256" key="6">
    <source>
        <dbReference type="SAM" id="MobiDB-lite"/>
    </source>
</evidence>
<keyword evidence="3 7" id="KW-1133">Transmembrane helix</keyword>
<dbReference type="GO" id="GO:0007156">
    <property type="term" value="P:homophilic cell adhesion via plasma membrane adhesion molecules"/>
    <property type="evidence" value="ECO:0007669"/>
    <property type="project" value="InterPro"/>
</dbReference>
<sequence length="283" mass="31124">MTDPVQTSLEKTGSRPPVLSECQSDSSGEHMHELAAGDREWIGSLNVSIQAIDTDTMNSQILYDITKVEDIRYKDLFDINETTGEVILKQPFSDILTGTDVVDDFIVKLTIQAMENNTGQMSENITLHVTVIVPETTTEIVTTTELPTTVETTTSKTTPSSTTTTSTPKPTIITTPSTPSPTQAADNSSGDNTTDILIIVIPVIAGILILVFILVYIVRYRRNKATLKRSYRLKHGQRNGYVDKEKSPSDGYDNVMKDSGNTDDRAVEVDNPEYQGTETEKGE</sequence>
<evidence type="ECO:0000256" key="2">
    <source>
        <dbReference type="ARBA" id="ARBA00022692"/>
    </source>
</evidence>
<evidence type="ECO:0000256" key="7">
    <source>
        <dbReference type="SAM" id="Phobius"/>
    </source>
</evidence>
<evidence type="ECO:0000256" key="4">
    <source>
        <dbReference type="ARBA" id="ARBA00023136"/>
    </source>
</evidence>
<dbReference type="PANTHER" id="PTHR15549:SF6">
    <property type="entry name" value="MID2 DOMAIN-CONTAINING PROTEIN"/>
    <property type="match status" value="1"/>
</dbReference>
<keyword evidence="2 7" id="KW-0812">Transmembrane</keyword>
<dbReference type="GO" id="GO:0016020">
    <property type="term" value="C:membrane"/>
    <property type="evidence" value="ECO:0007669"/>
    <property type="project" value="UniProtKB-SubCell"/>
</dbReference>
<evidence type="ECO:0000256" key="1">
    <source>
        <dbReference type="ARBA" id="ARBA00004167"/>
    </source>
</evidence>
<keyword evidence="4 7" id="KW-0472">Membrane</keyword>
<dbReference type="SUPFAM" id="SSF49313">
    <property type="entry name" value="Cadherin-like"/>
    <property type="match status" value="1"/>
</dbReference>
<evidence type="ECO:0000256" key="3">
    <source>
        <dbReference type="ARBA" id="ARBA00022989"/>
    </source>
</evidence>
<dbReference type="InterPro" id="IPR002126">
    <property type="entry name" value="Cadherin-like_dom"/>
</dbReference>
<accession>A0AA88XU51</accession>
<dbReference type="EMBL" id="VSWD01000011">
    <property type="protein sequence ID" value="KAK3088772.1"/>
    <property type="molecule type" value="Genomic_DNA"/>
</dbReference>
<dbReference type="CDD" id="cd11304">
    <property type="entry name" value="Cadherin_repeat"/>
    <property type="match status" value="1"/>
</dbReference>
<evidence type="ECO:0000256" key="5">
    <source>
        <dbReference type="PROSITE-ProRule" id="PRU00043"/>
    </source>
</evidence>
<comment type="caution">
    <text evidence="9">The sequence shown here is derived from an EMBL/GenBank/DDBJ whole genome shotgun (WGS) entry which is preliminary data.</text>
</comment>
<organism evidence="9 10">
    <name type="scientific">Pinctada imbricata</name>
    <name type="common">Atlantic pearl-oyster</name>
    <name type="synonym">Pinctada martensii</name>
    <dbReference type="NCBI Taxonomy" id="66713"/>
    <lineage>
        <taxon>Eukaryota</taxon>
        <taxon>Metazoa</taxon>
        <taxon>Spiralia</taxon>
        <taxon>Lophotrochozoa</taxon>
        <taxon>Mollusca</taxon>
        <taxon>Bivalvia</taxon>
        <taxon>Autobranchia</taxon>
        <taxon>Pteriomorphia</taxon>
        <taxon>Pterioida</taxon>
        <taxon>Pterioidea</taxon>
        <taxon>Pteriidae</taxon>
        <taxon>Pinctada</taxon>
    </lineage>
</organism>
<evidence type="ECO:0000259" key="8">
    <source>
        <dbReference type="PROSITE" id="PS50268"/>
    </source>
</evidence>
<evidence type="ECO:0000313" key="9">
    <source>
        <dbReference type="EMBL" id="KAK3088772.1"/>
    </source>
</evidence>
<evidence type="ECO:0000313" key="10">
    <source>
        <dbReference type="Proteomes" id="UP001186944"/>
    </source>
</evidence>
<dbReference type="PROSITE" id="PS50268">
    <property type="entry name" value="CADHERIN_2"/>
    <property type="match status" value="1"/>
</dbReference>
<proteinExistence type="predicted"/>
<name>A0AA88XU51_PINIB</name>
<feature type="domain" description="Cadherin" evidence="8">
    <location>
        <begin position="43"/>
        <end position="149"/>
    </location>
</feature>
<feature type="compositionally biased region" description="Polar residues" evidence="6">
    <location>
        <begin position="1"/>
        <end position="11"/>
    </location>
</feature>
<feature type="region of interest" description="Disordered" evidence="6">
    <location>
        <begin position="238"/>
        <end position="283"/>
    </location>
</feature>
<dbReference type="Pfam" id="PF15102">
    <property type="entry name" value="TMEM154"/>
    <property type="match status" value="1"/>
</dbReference>
<feature type="region of interest" description="Disordered" evidence="6">
    <location>
        <begin position="1"/>
        <end position="30"/>
    </location>
</feature>
<dbReference type="PANTHER" id="PTHR15549">
    <property type="entry name" value="PAIRED IMMUNOGLOBULIN-LIKE TYPE 2 RECEPTOR"/>
    <property type="match status" value="1"/>
</dbReference>
<dbReference type="Gene3D" id="2.60.40.60">
    <property type="entry name" value="Cadherins"/>
    <property type="match status" value="1"/>
</dbReference>